<proteinExistence type="inferred from homology"/>
<dbReference type="AlphaFoldDB" id="A0A090QSU2"/>
<dbReference type="PANTHER" id="PTHR11717:SF7">
    <property type="entry name" value="LOW MOLECULAR WEIGHT PHOSPHOTYROSINE PROTEIN PHOSPHATASE"/>
    <property type="match status" value="1"/>
</dbReference>
<feature type="active site" description="Proton donor" evidence="5">
    <location>
        <position position="124"/>
    </location>
</feature>
<dbReference type="Pfam" id="PF01451">
    <property type="entry name" value="LMWPc"/>
    <property type="match status" value="1"/>
</dbReference>
<evidence type="ECO:0000256" key="3">
    <source>
        <dbReference type="ARBA" id="ARBA00022801"/>
    </source>
</evidence>
<protein>
    <recommendedName>
        <fullName evidence="2">protein-tyrosine-phosphatase</fullName>
        <ecNumber evidence="2">3.1.3.48</ecNumber>
    </recommendedName>
</protein>
<gene>
    <name evidence="7" type="ORF">JCM19237_4265</name>
</gene>
<dbReference type="InterPro" id="IPR017867">
    <property type="entry name" value="Tyr_phospatase_low_mol_wt"/>
</dbReference>
<dbReference type="Proteomes" id="UP000029227">
    <property type="component" value="Unassembled WGS sequence"/>
</dbReference>
<dbReference type="eggNOG" id="COG0394">
    <property type="taxonomic scope" value="Bacteria"/>
</dbReference>
<evidence type="ECO:0000256" key="2">
    <source>
        <dbReference type="ARBA" id="ARBA00013064"/>
    </source>
</evidence>
<dbReference type="InterPro" id="IPR036196">
    <property type="entry name" value="Ptyr_pPase_sf"/>
</dbReference>
<feature type="active site" description="Nucleophile" evidence="5">
    <location>
        <position position="10"/>
    </location>
</feature>
<dbReference type="STRING" id="754436.JCM19237_4265"/>
<comment type="caution">
    <text evidence="7">The sequence shown here is derived from an EMBL/GenBank/DDBJ whole genome shotgun (WGS) entry which is preliminary data.</text>
</comment>
<dbReference type="EMBL" id="BBMN01000005">
    <property type="protein sequence ID" value="GAL04899.1"/>
    <property type="molecule type" value="Genomic_DNA"/>
</dbReference>
<evidence type="ECO:0000313" key="8">
    <source>
        <dbReference type="Proteomes" id="UP000029227"/>
    </source>
</evidence>
<dbReference type="InterPro" id="IPR050438">
    <property type="entry name" value="LMW_PTPase"/>
</dbReference>
<evidence type="ECO:0000313" key="7">
    <source>
        <dbReference type="EMBL" id="GAL04899.1"/>
    </source>
</evidence>
<dbReference type="PRINTS" id="PR00719">
    <property type="entry name" value="LMWPTPASE"/>
</dbReference>
<dbReference type="CDD" id="cd16343">
    <property type="entry name" value="LMWPTP"/>
    <property type="match status" value="1"/>
</dbReference>
<feature type="domain" description="Phosphotyrosine protein phosphatase I" evidence="6">
    <location>
        <begin position="4"/>
        <end position="150"/>
    </location>
</feature>
<keyword evidence="4" id="KW-0904">Protein phosphatase</keyword>
<accession>A0A090QSU2</accession>
<dbReference type="SUPFAM" id="SSF52788">
    <property type="entry name" value="Phosphotyrosine protein phosphatases I"/>
    <property type="match status" value="1"/>
</dbReference>
<dbReference type="SMART" id="SM00226">
    <property type="entry name" value="LMWPc"/>
    <property type="match status" value="1"/>
</dbReference>
<organism evidence="7 8">
    <name type="scientific">Photobacterium aphoticum</name>
    <dbReference type="NCBI Taxonomy" id="754436"/>
    <lineage>
        <taxon>Bacteria</taxon>
        <taxon>Pseudomonadati</taxon>
        <taxon>Pseudomonadota</taxon>
        <taxon>Gammaproteobacteria</taxon>
        <taxon>Vibrionales</taxon>
        <taxon>Vibrionaceae</taxon>
        <taxon>Photobacterium</taxon>
    </lineage>
</organism>
<dbReference type="Gene3D" id="3.40.50.2300">
    <property type="match status" value="1"/>
</dbReference>
<evidence type="ECO:0000256" key="5">
    <source>
        <dbReference type="PIRSR" id="PIRSR617867-1"/>
    </source>
</evidence>
<dbReference type="PANTHER" id="PTHR11717">
    <property type="entry name" value="LOW MOLECULAR WEIGHT PROTEIN TYROSINE PHOSPHATASE"/>
    <property type="match status" value="1"/>
</dbReference>
<name>A0A090QSU2_9GAMM</name>
<dbReference type="GO" id="GO:0004725">
    <property type="term" value="F:protein tyrosine phosphatase activity"/>
    <property type="evidence" value="ECO:0007669"/>
    <property type="project" value="UniProtKB-EC"/>
</dbReference>
<evidence type="ECO:0000259" key="6">
    <source>
        <dbReference type="SMART" id="SM00226"/>
    </source>
</evidence>
<keyword evidence="3 7" id="KW-0378">Hydrolase</keyword>
<feature type="active site" evidence="5">
    <location>
        <position position="16"/>
    </location>
</feature>
<sequence length="153" mass="16956">MMEKKVLVVCMGNICRSPTAEVVLRTKAKERDIPLIVDSAGTLGYHQGEKPDPRSRAAGEARGYRFDGVKARKVIDDDFEHFDLVLAADRDNLQALMAMCPEAHQHKLALFLDYGDGTTAEIPDPYYGGQRGFDHVLDLVEQASDGLLTHLTQ</sequence>
<comment type="similarity">
    <text evidence="1">Belongs to the low molecular weight phosphotyrosine protein phosphatase family.</text>
</comment>
<dbReference type="EC" id="3.1.3.48" evidence="2"/>
<dbReference type="InterPro" id="IPR023485">
    <property type="entry name" value="Ptyr_pPase"/>
</dbReference>
<evidence type="ECO:0000256" key="1">
    <source>
        <dbReference type="ARBA" id="ARBA00011063"/>
    </source>
</evidence>
<evidence type="ECO:0000256" key="4">
    <source>
        <dbReference type="ARBA" id="ARBA00022912"/>
    </source>
</evidence>
<reference evidence="7 8" key="1">
    <citation type="journal article" date="2014" name="Genome Announc.">
        <title>Draft Genome Sequences of Two Vibrionaceae Species, Vibrio ponticus C121 and Photobacterium aphoticum C119, Isolated as Coral Reef Microbiota.</title>
        <authorList>
            <person name="Al-saari N."/>
            <person name="Meirelles P.M."/>
            <person name="Mino S."/>
            <person name="Suda W."/>
            <person name="Oshima K."/>
            <person name="Hattori M."/>
            <person name="Ohkuma M."/>
            <person name="Thompson F.L."/>
            <person name="Gomez-Gil B."/>
            <person name="Sawabe T."/>
            <person name="Sawabe T."/>
        </authorList>
    </citation>
    <scope>NUCLEOTIDE SEQUENCE [LARGE SCALE GENOMIC DNA]</scope>
    <source>
        <strain evidence="7 8">JCM 19237</strain>
    </source>
</reference>